<evidence type="ECO:0000256" key="1">
    <source>
        <dbReference type="ARBA" id="ARBA00010333"/>
    </source>
</evidence>
<evidence type="ECO:0000256" key="3">
    <source>
        <dbReference type="ARBA" id="ARBA00022729"/>
    </source>
</evidence>
<keyword evidence="8" id="KW-1185">Reference proteome</keyword>
<keyword evidence="4" id="KW-0812">Transmembrane</keyword>
<gene>
    <name evidence="7" type="ORF">EV216_105101</name>
</gene>
<comment type="caution">
    <text evidence="7">The sequence shown here is derived from an EMBL/GenBank/DDBJ whole genome shotgun (WGS) entry which is preliminary data.</text>
</comment>
<dbReference type="Pfam" id="PF00497">
    <property type="entry name" value="SBP_bac_3"/>
    <property type="match status" value="1"/>
</dbReference>
<dbReference type="Gene3D" id="3.40.190.10">
    <property type="entry name" value="Periplasmic binding protein-like II"/>
    <property type="match status" value="3"/>
</dbReference>
<feature type="signal peptide" evidence="5">
    <location>
        <begin position="1"/>
        <end position="26"/>
    </location>
</feature>
<keyword evidence="4" id="KW-1133">Transmembrane helix</keyword>
<keyword evidence="2" id="KW-0813">Transport</keyword>
<reference evidence="7 8" key="1">
    <citation type="submission" date="2019-03" db="EMBL/GenBank/DDBJ databases">
        <title>Genomic Encyclopedia of Type Strains, Phase IV (KMG-IV): sequencing the most valuable type-strain genomes for metagenomic binning, comparative biology and taxonomic classification.</title>
        <authorList>
            <person name="Goeker M."/>
        </authorList>
    </citation>
    <scope>NUCLEOTIDE SEQUENCE [LARGE SCALE GENOMIC DNA]</scope>
    <source>
        <strain evidence="7 8">DSM 21153</strain>
    </source>
</reference>
<feature type="transmembrane region" description="Helical" evidence="4">
    <location>
        <begin position="158"/>
        <end position="177"/>
    </location>
</feature>
<dbReference type="SUPFAM" id="SSF53850">
    <property type="entry name" value="Periplasmic binding protein-like II"/>
    <property type="match status" value="1"/>
</dbReference>
<keyword evidence="3 5" id="KW-0732">Signal</keyword>
<sequence>MFHPCSTLLSFGGLLLAMFVAASASACDLPIRDVDVVVGIRDAPPFSAMSPTGLAEGFAIDIWTSVEHELIAEGAMSSSEIVLCRSIADQEAALEDGLVDVVISPLTITGPRMQRYDFSQQYLQSGLTLAVSSTSAIDFETATRVIYQTVTQPGVVKALLIFLAANLLLAALLRLALRHEGRGGDGAGAEDQGWLTTLLEAVVSTTGLKGLGDRFKTLLGRLLEIFMAVVGTVLSATIFGVLTSAFVGSIGASSTVSAENLPGMRIATLEGSTAQQFLVRQYAAEGLLQAQAVCVPEEDATPDTGCLLYPGWPQAVRALDEGRVEAVLGDWIALSYLSRLDRYRGRVEVQSGVYLNEPYGWAIARDRPELRAAIDRALIEDMRDPGWRRRIEAYLGPGAVAPN</sequence>
<organism evidence="7 8">
    <name type="scientific">Rhodovulum steppense</name>
    <dbReference type="NCBI Taxonomy" id="540251"/>
    <lineage>
        <taxon>Bacteria</taxon>
        <taxon>Pseudomonadati</taxon>
        <taxon>Pseudomonadota</taxon>
        <taxon>Alphaproteobacteria</taxon>
        <taxon>Rhodobacterales</taxon>
        <taxon>Paracoccaceae</taxon>
        <taxon>Rhodovulum</taxon>
    </lineage>
</organism>
<accession>A0A4R1YYN1</accession>
<dbReference type="EMBL" id="SLVM01000005">
    <property type="protein sequence ID" value="TCM86136.1"/>
    <property type="molecule type" value="Genomic_DNA"/>
</dbReference>
<dbReference type="GO" id="GO:0005576">
    <property type="term" value="C:extracellular region"/>
    <property type="evidence" value="ECO:0007669"/>
    <property type="project" value="TreeGrafter"/>
</dbReference>
<dbReference type="GO" id="GO:0030288">
    <property type="term" value="C:outer membrane-bounded periplasmic space"/>
    <property type="evidence" value="ECO:0007669"/>
    <property type="project" value="TreeGrafter"/>
</dbReference>
<feature type="chain" id="PRO_5020751791" evidence="5">
    <location>
        <begin position="27"/>
        <end position="403"/>
    </location>
</feature>
<dbReference type="SMART" id="SM00062">
    <property type="entry name" value="PBPb"/>
    <property type="match status" value="1"/>
</dbReference>
<dbReference type="PANTHER" id="PTHR30085">
    <property type="entry name" value="AMINO ACID ABC TRANSPORTER PERMEASE"/>
    <property type="match status" value="1"/>
</dbReference>
<evidence type="ECO:0000313" key="8">
    <source>
        <dbReference type="Proteomes" id="UP000295277"/>
    </source>
</evidence>
<evidence type="ECO:0000256" key="2">
    <source>
        <dbReference type="ARBA" id="ARBA00022448"/>
    </source>
</evidence>
<dbReference type="PANTHER" id="PTHR30085:SF6">
    <property type="entry name" value="ABC TRANSPORTER GLUTAMINE-BINDING PROTEIN GLNH"/>
    <property type="match status" value="1"/>
</dbReference>
<feature type="transmembrane region" description="Helical" evidence="4">
    <location>
        <begin position="222"/>
        <end position="247"/>
    </location>
</feature>
<proteinExistence type="inferred from homology"/>
<dbReference type="AlphaFoldDB" id="A0A4R1YYN1"/>
<evidence type="ECO:0000256" key="4">
    <source>
        <dbReference type="SAM" id="Phobius"/>
    </source>
</evidence>
<dbReference type="InterPro" id="IPR051455">
    <property type="entry name" value="Bact_solute-bind_prot3"/>
</dbReference>
<keyword evidence="4" id="KW-0472">Membrane</keyword>
<evidence type="ECO:0000259" key="6">
    <source>
        <dbReference type="SMART" id="SM00062"/>
    </source>
</evidence>
<evidence type="ECO:0000256" key="5">
    <source>
        <dbReference type="SAM" id="SignalP"/>
    </source>
</evidence>
<dbReference type="GO" id="GO:0006865">
    <property type="term" value="P:amino acid transport"/>
    <property type="evidence" value="ECO:0007669"/>
    <property type="project" value="TreeGrafter"/>
</dbReference>
<comment type="similarity">
    <text evidence="1">Belongs to the bacterial solute-binding protein 3 family.</text>
</comment>
<name>A0A4R1YYN1_9RHOB</name>
<evidence type="ECO:0000313" key="7">
    <source>
        <dbReference type="EMBL" id="TCM86136.1"/>
    </source>
</evidence>
<feature type="domain" description="Solute-binding protein family 3/N-terminal" evidence="6">
    <location>
        <begin position="35"/>
        <end position="398"/>
    </location>
</feature>
<protein>
    <submittedName>
        <fullName evidence="7">Amino acid ABC transporter substrate-binding protein (PAAT family)</fullName>
    </submittedName>
</protein>
<dbReference type="Proteomes" id="UP000295277">
    <property type="component" value="Unassembled WGS sequence"/>
</dbReference>
<dbReference type="InterPro" id="IPR001638">
    <property type="entry name" value="Solute-binding_3/MltF_N"/>
</dbReference>